<dbReference type="Pfam" id="PF02384">
    <property type="entry name" value="N6_Mtase"/>
    <property type="match status" value="1"/>
</dbReference>
<keyword evidence="4" id="KW-0808">Transferase</keyword>
<dbReference type="InterPro" id="IPR029063">
    <property type="entry name" value="SAM-dependent_MTases_sf"/>
</dbReference>
<reference evidence="11 13" key="1">
    <citation type="submission" date="2017-09" db="EMBL/GenBank/DDBJ databases">
        <title>Genomics of the genus Arcobacter.</title>
        <authorList>
            <person name="Perez-Cataluna A."/>
            <person name="Figueras M.J."/>
            <person name="Salas-Masso N."/>
        </authorList>
    </citation>
    <scope>NUCLEOTIDE SEQUENCE [LARGE SCALE GENOMIC DNA]</scope>
    <source>
        <strain evidence="11 13">CECT 7837</strain>
    </source>
</reference>
<keyword evidence="3" id="KW-0489">Methyltransferase</keyword>
<evidence type="ECO:0000256" key="1">
    <source>
        <dbReference type="ARBA" id="ARBA00006594"/>
    </source>
</evidence>
<dbReference type="InterPro" id="IPR044946">
    <property type="entry name" value="Restrct_endonuc_typeI_TRD_sf"/>
</dbReference>
<accession>A0A347UAN7</accession>
<sequence length="568" mass="66264">MEILKLLENLENHSLETIYVLKAWKKLSDEKKIDKKYSFENFYNQEINVENLLNIFNNLSKTVKLFNIYKFNPEIYNKKDLIEMLNIVKKETLPNVNEIFYNSKTDGSYVSDQIAELGIKLLDNNFEELYVPFTHSFSYANFTNKKIYADFYMTKAAIIAELINILENKDIEFHMTNALKEPTFIDKNASHLLRKFDCVLSFPPIRVIEELDISKDIFDRFHFPKSKVLDIAHFEHVIAQTKNKALISLPVGFTYRSNNEENFRKKLIEENLLETIIILPRNILLGTQTEMTFFIINKNKLDNKIYFLNLNNDSFLIKSGKKTIFKDINEICDVYNNRKEISNISTIVEKEQIINNNYSLAIDRYIQDPIFENIQNKLEGFELIALEKIADVRRSQLLKDEEKGINVYEISPSDFISSNFTLECGKIKKIDKNIKKLELYKLEPYDVLLSTKGTIGGVAIIGEIKEPMVASQAIQVIRIKDTNNKKNKAITLYMFLKSDLGQSILSSLVFGTVMPQISTDEIKQLNIPILSKEQEFKLIENFELENRLNEEINEINKKIKLIHRNFLN</sequence>
<dbReference type="PANTHER" id="PTHR42933">
    <property type="entry name" value="SLR6095 PROTEIN"/>
    <property type="match status" value="1"/>
</dbReference>
<evidence type="ECO:0000256" key="4">
    <source>
        <dbReference type="ARBA" id="ARBA00022679"/>
    </source>
</evidence>
<keyword evidence="6" id="KW-0680">Restriction system</keyword>
<dbReference type="EMBL" id="CP032097">
    <property type="protein sequence ID" value="AXX95915.1"/>
    <property type="molecule type" value="Genomic_DNA"/>
</dbReference>
<feature type="domain" description="DNA methylase adenine-specific" evidence="9">
    <location>
        <begin position="166"/>
        <end position="368"/>
    </location>
</feature>
<keyword evidence="12" id="KW-1185">Reference proteome</keyword>
<evidence type="ECO:0000256" key="6">
    <source>
        <dbReference type="ARBA" id="ARBA00022747"/>
    </source>
</evidence>
<evidence type="ECO:0000313" key="13">
    <source>
        <dbReference type="Proteomes" id="UP000290588"/>
    </source>
</evidence>
<dbReference type="SUPFAM" id="SSF116734">
    <property type="entry name" value="DNA methylase specificity domain"/>
    <property type="match status" value="1"/>
</dbReference>
<dbReference type="InterPro" id="IPR051537">
    <property type="entry name" value="DNA_Adenine_Mtase"/>
</dbReference>
<dbReference type="EMBL" id="NXIG01000010">
    <property type="protein sequence ID" value="RXI29773.1"/>
    <property type="molecule type" value="Genomic_DNA"/>
</dbReference>
<dbReference type="RefSeq" id="WP_118918075.1">
    <property type="nucleotide sequence ID" value="NZ_CP032097.1"/>
</dbReference>
<dbReference type="KEGG" id="aell:AELL_2289"/>
<dbReference type="GO" id="GO:0003677">
    <property type="term" value="F:DNA binding"/>
    <property type="evidence" value="ECO:0007669"/>
    <property type="project" value="UniProtKB-KW"/>
</dbReference>
<evidence type="ECO:0000256" key="7">
    <source>
        <dbReference type="ARBA" id="ARBA00023125"/>
    </source>
</evidence>
<protein>
    <recommendedName>
        <fullName evidence="2">site-specific DNA-methyltransferase (adenine-specific)</fullName>
        <ecNumber evidence="2">2.1.1.72</ecNumber>
    </recommendedName>
</protein>
<dbReference type="Gene3D" id="3.40.50.150">
    <property type="entry name" value="Vaccinia Virus protein VP39"/>
    <property type="match status" value="1"/>
</dbReference>
<evidence type="ECO:0000313" key="12">
    <source>
        <dbReference type="Proteomes" id="UP000262582"/>
    </source>
</evidence>
<evidence type="ECO:0000259" key="9">
    <source>
        <dbReference type="Pfam" id="PF02384"/>
    </source>
</evidence>
<dbReference type="GO" id="GO:0009007">
    <property type="term" value="F:site-specific DNA-methyltransferase (adenine-specific) activity"/>
    <property type="evidence" value="ECO:0007669"/>
    <property type="project" value="UniProtKB-EC"/>
</dbReference>
<gene>
    <name evidence="10" type="ORF">AELL_2289</name>
    <name evidence="11" type="ORF">CP962_10425</name>
</gene>
<evidence type="ECO:0000256" key="5">
    <source>
        <dbReference type="ARBA" id="ARBA00022691"/>
    </source>
</evidence>
<reference evidence="10 12" key="2">
    <citation type="submission" date="2018-08" db="EMBL/GenBank/DDBJ databases">
        <title>Complete genome of the Arcobacter ellisii type strain LMG 26155.</title>
        <authorList>
            <person name="Miller W.G."/>
            <person name="Yee E."/>
            <person name="Bono J.L."/>
        </authorList>
    </citation>
    <scope>NUCLEOTIDE SEQUENCE [LARGE SCALE GENOMIC DNA]</scope>
    <source>
        <strain evidence="10 12">LMG 26155</strain>
    </source>
</reference>
<evidence type="ECO:0000256" key="8">
    <source>
        <dbReference type="ARBA" id="ARBA00047942"/>
    </source>
</evidence>
<dbReference type="GO" id="GO:0009307">
    <property type="term" value="P:DNA restriction-modification system"/>
    <property type="evidence" value="ECO:0007669"/>
    <property type="project" value="UniProtKB-KW"/>
</dbReference>
<dbReference type="GO" id="GO:0032259">
    <property type="term" value="P:methylation"/>
    <property type="evidence" value="ECO:0007669"/>
    <property type="project" value="UniProtKB-KW"/>
</dbReference>
<dbReference type="Proteomes" id="UP000290588">
    <property type="component" value="Unassembled WGS sequence"/>
</dbReference>
<dbReference type="SUPFAM" id="SSF53335">
    <property type="entry name" value="S-adenosyl-L-methionine-dependent methyltransferases"/>
    <property type="match status" value="1"/>
</dbReference>
<dbReference type="PANTHER" id="PTHR42933:SF3">
    <property type="entry name" value="TYPE I RESTRICTION ENZYME MJAVIII METHYLASE SUBUNIT"/>
    <property type="match status" value="1"/>
</dbReference>
<dbReference type="Gene3D" id="3.90.220.20">
    <property type="entry name" value="DNA methylase specificity domains"/>
    <property type="match status" value="1"/>
</dbReference>
<dbReference type="AlphaFoldDB" id="A0A347UAN7"/>
<evidence type="ECO:0000256" key="2">
    <source>
        <dbReference type="ARBA" id="ARBA00011900"/>
    </source>
</evidence>
<dbReference type="EC" id="2.1.1.72" evidence="2"/>
<dbReference type="GO" id="GO:0008170">
    <property type="term" value="F:N-methyltransferase activity"/>
    <property type="evidence" value="ECO:0007669"/>
    <property type="project" value="InterPro"/>
</dbReference>
<comment type="catalytic activity">
    <reaction evidence="8">
        <text>a 2'-deoxyadenosine in DNA + S-adenosyl-L-methionine = an N(6)-methyl-2'-deoxyadenosine in DNA + S-adenosyl-L-homocysteine + H(+)</text>
        <dbReference type="Rhea" id="RHEA:15197"/>
        <dbReference type="Rhea" id="RHEA-COMP:12418"/>
        <dbReference type="Rhea" id="RHEA-COMP:12419"/>
        <dbReference type="ChEBI" id="CHEBI:15378"/>
        <dbReference type="ChEBI" id="CHEBI:57856"/>
        <dbReference type="ChEBI" id="CHEBI:59789"/>
        <dbReference type="ChEBI" id="CHEBI:90615"/>
        <dbReference type="ChEBI" id="CHEBI:90616"/>
        <dbReference type="EC" id="2.1.1.72"/>
    </reaction>
</comment>
<evidence type="ECO:0000313" key="10">
    <source>
        <dbReference type="EMBL" id="AXX95915.1"/>
    </source>
</evidence>
<keyword evidence="7" id="KW-0238">DNA-binding</keyword>
<dbReference type="InterPro" id="IPR003356">
    <property type="entry name" value="DNA_methylase_A-5"/>
</dbReference>
<name>A0A347UAN7_9BACT</name>
<dbReference type="Proteomes" id="UP000262582">
    <property type="component" value="Chromosome"/>
</dbReference>
<evidence type="ECO:0000313" key="11">
    <source>
        <dbReference type="EMBL" id="RXI29773.1"/>
    </source>
</evidence>
<evidence type="ECO:0000256" key="3">
    <source>
        <dbReference type="ARBA" id="ARBA00022603"/>
    </source>
</evidence>
<keyword evidence="5" id="KW-0949">S-adenosyl-L-methionine</keyword>
<dbReference type="OrthoDB" id="5366216at2"/>
<proteinExistence type="inferred from homology"/>
<organism evidence="11 13">
    <name type="scientific">Arcobacter ellisii</name>
    <dbReference type="NCBI Taxonomy" id="913109"/>
    <lineage>
        <taxon>Bacteria</taxon>
        <taxon>Pseudomonadati</taxon>
        <taxon>Campylobacterota</taxon>
        <taxon>Epsilonproteobacteria</taxon>
        <taxon>Campylobacterales</taxon>
        <taxon>Arcobacteraceae</taxon>
        <taxon>Arcobacter</taxon>
    </lineage>
</organism>
<comment type="similarity">
    <text evidence="1">Belongs to the N(4)/N(6)-methyltransferase family.</text>
</comment>